<evidence type="ECO:0000256" key="1">
    <source>
        <dbReference type="ARBA" id="ARBA00004123"/>
    </source>
</evidence>
<dbReference type="InterPro" id="IPR052610">
    <property type="entry name" value="bHLH_transcription_regulator"/>
</dbReference>
<dbReference type="Pfam" id="PF00010">
    <property type="entry name" value="HLH"/>
    <property type="match status" value="1"/>
</dbReference>
<dbReference type="EMBL" id="RXGB01007502">
    <property type="protein sequence ID" value="TMW85393.1"/>
    <property type="molecule type" value="Genomic_DNA"/>
</dbReference>
<gene>
    <name evidence="6" type="ORF">EJD97_023233</name>
</gene>
<evidence type="ECO:0000256" key="3">
    <source>
        <dbReference type="ARBA" id="ARBA00023163"/>
    </source>
</evidence>
<evidence type="ECO:0000256" key="2">
    <source>
        <dbReference type="ARBA" id="ARBA00023015"/>
    </source>
</evidence>
<dbReference type="GO" id="GO:0046983">
    <property type="term" value="F:protein dimerization activity"/>
    <property type="evidence" value="ECO:0007669"/>
    <property type="project" value="InterPro"/>
</dbReference>
<dbReference type="SMART" id="SM00353">
    <property type="entry name" value="HLH"/>
    <property type="match status" value="1"/>
</dbReference>
<feature type="domain" description="BHLH" evidence="5">
    <location>
        <begin position="78"/>
        <end position="127"/>
    </location>
</feature>
<evidence type="ECO:0000256" key="4">
    <source>
        <dbReference type="ARBA" id="ARBA00023242"/>
    </source>
</evidence>
<dbReference type="PANTHER" id="PTHR45959">
    <property type="entry name" value="BHLH TRANSCRIPTION FACTOR"/>
    <property type="match status" value="1"/>
</dbReference>
<proteinExistence type="predicted"/>
<name>A0A6N2B0F4_SOLCI</name>
<dbReference type="InterPro" id="IPR036638">
    <property type="entry name" value="HLH_DNA-bd_sf"/>
</dbReference>
<dbReference type="AlphaFoldDB" id="A0A6N2B0F4"/>
<dbReference type="PROSITE" id="PS50888">
    <property type="entry name" value="BHLH"/>
    <property type="match status" value="1"/>
</dbReference>
<dbReference type="PANTHER" id="PTHR45959:SF21">
    <property type="entry name" value="TRANSCRIPTION FACTOR BHLH18-LIKE"/>
    <property type="match status" value="1"/>
</dbReference>
<protein>
    <recommendedName>
        <fullName evidence="5">BHLH domain-containing protein</fullName>
    </recommendedName>
</protein>
<dbReference type="Gene3D" id="4.10.280.10">
    <property type="entry name" value="Helix-loop-helix DNA-binding domain"/>
    <property type="match status" value="1"/>
</dbReference>
<evidence type="ECO:0000313" key="6">
    <source>
        <dbReference type="EMBL" id="TMW85393.1"/>
    </source>
</evidence>
<comment type="subcellular location">
    <subcellularLocation>
        <location evidence="1">Nucleus</location>
    </subcellularLocation>
</comment>
<sequence length="234" mass="26600">MDDLALIFSHHNNGESSSKQLHKEKEDEKANSLACIISFNNNFENSLLIPKDEANNTISFSNINNIIGAKFGERRSGEQALEHLLAERKRRKRISKLFVSLASLIPGLNKMDKASILEGAATLIRQLGERAKEDDHHQSTIDMMNKNNLLPEVEIKSLEKELLITILLYKNQQKINIDEILSVIQRLHLTIKTTNFMPFGTTSMHITVIAQMNDEFCETTDFLAEKLRSLINKV</sequence>
<keyword evidence="4" id="KW-0539">Nucleus</keyword>
<evidence type="ECO:0000259" key="5">
    <source>
        <dbReference type="PROSITE" id="PS50888"/>
    </source>
</evidence>
<keyword evidence="3" id="KW-0804">Transcription</keyword>
<organism evidence="6">
    <name type="scientific">Solanum chilense</name>
    <name type="common">Tomato</name>
    <name type="synonym">Lycopersicon chilense</name>
    <dbReference type="NCBI Taxonomy" id="4083"/>
    <lineage>
        <taxon>Eukaryota</taxon>
        <taxon>Viridiplantae</taxon>
        <taxon>Streptophyta</taxon>
        <taxon>Embryophyta</taxon>
        <taxon>Tracheophyta</taxon>
        <taxon>Spermatophyta</taxon>
        <taxon>Magnoliopsida</taxon>
        <taxon>eudicotyledons</taxon>
        <taxon>Gunneridae</taxon>
        <taxon>Pentapetalae</taxon>
        <taxon>asterids</taxon>
        <taxon>lamiids</taxon>
        <taxon>Solanales</taxon>
        <taxon>Solanaceae</taxon>
        <taxon>Solanoideae</taxon>
        <taxon>Solaneae</taxon>
        <taxon>Solanum</taxon>
        <taxon>Solanum subgen. Lycopersicon</taxon>
    </lineage>
</organism>
<accession>A0A6N2B0F4</accession>
<dbReference type="SUPFAM" id="SSF47459">
    <property type="entry name" value="HLH, helix-loop-helix DNA-binding domain"/>
    <property type="match status" value="1"/>
</dbReference>
<dbReference type="InterPro" id="IPR011598">
    <property type="entry name" value="bHLH_dom"/>
</dbReference>
<keyword evidence="2" id="KW-0805">Transcription regulation</keyword>
<reference evidence="6" key="1">
    <citation type="submission" date="2019-05" db="EMBL/GenBank/DDBJ databases">
        <title>The de novo reference genome and transcriptome assemblies of the wild tomato species Solanum chilense.</title>
        <authorList>
            <person name="Stam R."/>
            <person name="Nosenko T."/>
            <person name="Hoerger A.C."/>
            <person name="Stephan W."/>
            <person name="Seidel M.A."/>
            <person name="Kuhn J.M.M."/>
            <person name="Haberer G."/>
            <person name="Tellier A."/>
        </authorList>
    </citation>
    <scope>NUCLEOTIDE SEQUENCE</scope>
    <source>
        <tissue evidence="6">Mature leaves</tissue>
    </source>
</reference>
<comment type="caution">
    <text evidence="6">The sequence shown here is derived from an EMBL/GenBank/DDBJ whole genome shotgun (WGS) entry which is preliminary data.</text>
</comment>
<dbReference type="GO" id="GO:0005634">
    <property type="term" value="C:nucleus"/>
    <property type="evidence" value="ECO:0007669"/>
    <property type="project" value="UniProtKB-SubCell"/>
</dbReference>